<dbReference type="AlphaFoldDB" id="Q3KZH6"/>
<reference evidence="1" key="1">
    <citation type="journal article" date="2006" name="PLoS Pathog.">
        <title>New perspectives on host-parasite interplay by comparative transcriptomic and proteomic analyses of Schistosoma japonicum.</title>
        <authorList>
            <person name="Liu F."/>
            <person name="Lu J."/>
            <person name="Hu W."/>
            <person name="Wang S.Y."/>
            <person name="Cui S.J."/>
            <person name="Chi M."/>
            <person name="Yan Q."/>
            <person name="Wang X.R."/>
            <person name="Song H.D."/>
            <person name="Xu X.N."/>
            <person name="Wang J.J."/>
            <person name="Zhang X.L."/>
            <person name="Zhang X."/>
            <person name="Wang Z.Q."/>
            <person name="Xue C.L."/>
            <person name="Brindley P.J."/>
            <person name="McManus D.P."/>
            <person name="Yang P.Y."/>
            <person name="Feng Z."/>
            <person name="Chen Z."/>
            <person name="Han Z.G."/>
        </authorList>
    </citation>
    <scope>NUCLEOTIDE SEQUENCE</scope>
</reference>
<name>Q3KZH6_SCHJA</name>
<dbReference type="EMBL" id="AY808381">
    <property type="protein sequence ID" value="ABA39867.1"/>
    <property type="molecule type" value="mRNA"/>
</dbReference>
<organism evidence="1">
    <name type="scientific">Schistosoma japonicum</name>
    <name type="common">Blood fluke</name>
    <dbReference type="NCBI Taxonomy" id="6182"/>
    <lineage>
        <taxon>Eukaryota</taxon>
        <taxon>Metazoa</taxon>
        <taxon>Spiralia</taxon>
        <taxon>Lophotrochozoa</taxon>
        <taxon>Platyhelminthes</taxon>
        <taxon>Trematoda</taxon>
        <taxon>Digenea</taxon>
        <taxon>Strigeidida</taxon>
        <taxon>Schistosomatoidea</taxon>
        <taxon>Schistosomatidae</taxon>
        <taxon>Schistosoma</taxon>
    </lineage>
</organism>
<feature type="non-terminal residue" evidence="1">
    <location>
        <position position="107"/>
    </location>
</feature>
<protein>
    <submittedName>
        <fullName evidence="1">SJCHGC02804 protein</fullName>
    </submittedName>
</protein>
<evidence type="ECO:0000313" key="1">
    <source>
        <dbReference type="EMBL" id="ABA39867.1"/>
    </source>
</evidence>
<sequence>MPNYIIKIVIMSILEIPNIMDVWEYLNCDAYLCVFDVCLELNKTILKFFCACTCDCRDNLHDVQMNDDYLYHDVFLLFLRCYVSGDDKFLLHRHLMNYDDHELEGIQ</sequence>
<accession>Q3KZH6</accession>
<proteinExistence type="evidence at transcript level"/>